<protein>
    <submittedName>
        <fullName evidence="1">Uncharacterized protein</fullName>
    </submittedName>
</protein>
<reference evidence="1 2" key="1">
    <citation type="submission" date="2018-11" db="EMBL/GenBank/DDBJ databases">
        <authorList>
            <consortium name="Pathogen Informatics"/>
        </authorList>
    </citation>
    <scope>NUCLEOTIDE SEQUENCE [LARGE SCALE GENOMIC DNA]</scope>
</reference>
<organism evidence="1 2">
    <name type="scientific">Dibothriocephalus latus</name>
    <name type="common">Fish tapeworm</name>
    <name type="synonym">Diphyllobothrium latum</name>
    <dbReference type="NCBI Taxonomy" id="60516"/>
    <lineage>
        <taxon>Eukaryota</taxon>
        <taxon>Metazoa</taxon>
        <taxon>Spiralia</taxon>
        <taxon>Lophotrochozoa</taxon>
        <taxon>Platyhelminthes</taxon>
        <taxon>Cestoda</taxon>
        <taxon>Eucestoda</taxon>
        <taxon>Diphyllobothriidea</taxon>
        <taxon>Diphyllobothriidae</taxon>
        <taxon>Dibothriocephalus</taxon>
    </lineage>
</organism>
<name>A0A3P7L383_DIBLA</name>
<sequence length="85" mass="9321">MLTAPNPVSGSMKLFPCHTHTAIKNSRAIDDEVVNQISKTNQAIDNASGTVRDCGSENALLRCGCLKDVYKPIKKHQPFLRQLPS</sequence>
<gene>
    <name evidence="1" type="ORF">DILT_LOCUS7636</name>
</gene>
<keyword evidence="2" id="KW-1185">Reference proteome</keyword>
<evidence type="ECO:0000313" key="2">
    <source>
        <dbReference type="Proteomes" id="UP000281553"/>
    </source>
</evidence>
<dbReference type="EMBL" id="UYRU01052304">
    <property type="protein sequence ID" value="VDN11805.1"/>
    <property type="molecule type" value="Genomic_DNA"/>
</dbReference>
<evidence type="ECO:0000313" key="1">
    <source>
        <dbReference type="EMBL" id="VDN11805.1"/>
    </source>
</evidence>
<dbReference type="Proteomes" id="UP000281553">
    <property type="component" value="Unassembled WGS sequence"/>
</dbReference>
<dbReference type="AlphaFoldDB" id="A0A3P7L383"/>
<accession>A0A3P7L383</accession>
<proteinExistence type="predicted"/>